<protein>
    <recommendedName>
        <fullName evidence="4">NADH dehydrogenase subunit 4</fullName>
    </recommendedName>
</protein>
<evidence type="ECO:0008006" key="4">
    <source>
        <dbReference type="Google" id="ProtNLM"/>
    </source>
</evidence>
<dbReference type="AlphaFoldDB" id="A0AAW2FWJ5"/>
<accession>A0AAW2FWJ5</accession>
<feature type="chain" id="PRO_5043811263" description="NADH dehydrogenase subunit 4" evidence="1">
    <location>
        <begin position="16"/>
        <end position="48"/>
    </location>
</feature>
<keyword evidence="1" id="KW-0732">Signal</keyword>
<comment type="caution">
    <text evidence="2">The sequence shown here is derived from an EMBL/GenBank/DDBJ whole genome shotgun (WGS) entry which is preliminary data.</text>
</comment>
<sequence>MIPLCVALFSPVSLSIHSTMCDTIISKVHLTAILPFKNLYWTELFYLY</sequence>
<evidence type="ECO:0000256" key="1">
    <source>
        <dbReference type="SAM" id="SignalP"/>
    </source>
</evidence>
<evidence type="ECO:0000313" key="2">
    <source>
        <dbReference type="EMBL" id="KAL0118582.1"/>
    </source>
</evidence>
<name>A0AAW2FWJ5_9HYME</name>
<reference evidence="2 3" key="1">
    <citation type="submission" date="2023-03" db="EMBL/GenBank/DDBJ databases">
        <title>High recombination rates correlate with genetic variation in Cardiocondyla obscurior ants.</title>
        <authorList>
            <person name="Errbii M."/>
        </authorList>
    </citation>
    <scope>NUCLEOTIDE SEQUENCE [LARGE SCALE GENOMIC DNA]</scope>
    <source>
        <strain evidence="2">Alpha-2009</strain>
        <tissue evidence="2">Whole body</tissue>
    </source>
</reference>
<gene>
    <name evidence="2" type="ORF">PUN28_009328</name>
</gene>
<proteinExistence type="predicted"/>
<dbReference type="EMBL" id="JADYXP020000008">
    <property type="protein sequence ID" value="KAL0118582.1"/>
    <property type="molecule type" value="Genomic_DNA"/>
</dbReference>
<dbReference type="Proteomes" id="UP001430953">
    <property type="component" value="Unassembled WGS sequence"/>
</dbReference>
<keyword evidence="3" id="KW-1185">Reference proteome</keyword>
<organism evidence="2 3">
    <name type="scientific">Cardiocondyla obscurior</name>
    <dbReference type="NCBI Taxonomy" id="286306"/>
    <lineage>
        <taxon>Eukaryota</taxon>
        <taxon>Metazoa</taxon>
        <taxon>Ecdysozoa</taxon>
        <taxon>Arthropoda</taxon>
        <taxon>Hexapoda</taxon>
        <taxon>Insecta</taxon>
        <taxon>Pterygota</taxon>
        <taxon>Neoptera</taxon>
        <taxon>Endopterygota</taxon>
        <taxon>Hymenoptera</taxon>
        <taxon>Apocrita</taxon>
        <taxon>Aculeata</taxon>
        <taxon>Formicoidea</taxon>
        <taxon>Formicidae</taxon>
        <taxon>Myrmicinae</taxon>
        <taxon>Cardiocondyla</taxon>
    </lineage>
</organism>
<feature type="signal peptide" evidence="1">
    <location>
        <begin position="1"/>
        <end position="15"/>
    </location>
</feature>
<evidence type="ECO:0000313" key="3">
    <source>
        <dbReference type="Proteomes" id="UP001430953"/>
    </source>
</evidence>